<keyword evidence="10 18" id="KW-1133">Transmembrane helix</keyword>
<keyword evidence="13" id="KW-0325">Glycoprotein</keyword>
<dbReference type="OrthoDB" id="416585at2759"/>
<dbReference type="InterPro" id="IPR050599">
    <property type="entry name" value="VDCC_alpha-1_subunit"/>
</dbReference>
<protein>
    <recommendedName>
        <fullName evidence="16">Calcium-channel protein CCH1</fullName>
    </recommendedName>
</protein>
<evidence type="ECO:0000256" key="14">
    <source>
        <dbReference type="ARBA" id="ARBA00023303"/>
    </source>
</evidence>
<evidence type="ECO:0000313" key="20">
    <source>
        <dbReference type="EMBL" id="KAG2181244.1"/>
    </source>
</evidence>
<dbReference type="GO" id="GO:0098703">
    <property type="term" value="P:calcium ion import across plasma membrane"/>
    <property type="evidence" value="ECO:0007669"/>
    <property type="project" value="TreeGrafter"/>
</dbReference>
<dbReference type="Pfam" id="PF00520">
    <property type="entry name" value="Ion_trans"/>
    <property type="match status" value="4"/>
</dbReference>
<feature type="transmembrane region" description="Helical" evidence="18">
    <location>
        <begin position="1536"/>
        <end position="1558"/>
    </location>
</feature>
<dbReference type="Gene3D" id="1.10.287.70">
    <property type="match status" value="4"/>
</dbReference>
<feature type="compositionally biased region" description="Low complexity" evidence="17">
    <location>
        <begin position="50"/>
        <end position="79"/>
    </location>
</feature>
<feature type="transmembrane region" description="Helical" evidence="18">
    <location>
        <begin position="1680"/>
        <end position="1700"/>
    </location>
</feature>
<sequence>MPKRKGNKTDGSDDQTEQTSDNDRLWRSPISFSSSTSHDAFLSEHPRGTLPPLSLPSSPEHNSNHSSNHRSNNSLSKWKLSSDEFGQPLTKDMLRKKDRIDQVADKLLQDQIQRRKRGKSLDMSYLDKRHSDDESAYIQDAMTERGGYTSDRRGSLNFSSRPSSPKSSRRSSIFRSDESAILKSFSKNIGSDTNQSMASHKSRDYREALEGLPDDDSLWLQVPTLSSSKTGLKAWLYRSVSRCMNSRGCETRDILLDLTTDEIFQVAHNVRALHDFRNRTVLEQALGREESSNLRERSLSEKKRYAPSVLSMATTVSNWDDVEQNRRLSFGKDSDDQLQSEDQSKKSLDGAVPNSISLRPLSASGTAPKSPPGSPRSSNVEKGSDTMFYSKETYQPDPRLSFSTAEEASIDHSGVPKIVQLGISDEDEKISINRPYLRFENTTLHFVSRTNQVRLFLWRMLGKWWFDTVLFALLVVNWALLSFVPINNRIEKITWRDGVTNIPECVIYSIFTVEILMKIFVYGLINTEDRFWSVLDFRDTGAYAKEQQQKQSILARFRSRRYGPEEIPSSEPPEYTSRRHSSIGYDPISNTAFTTEEPLATNVILSTSGEKQQFTDSDGTVIIYHNAFLSSFWNILDLTTILAYWINFALIQYEYPWCSFFKAWAAMRCLRLLFITEGTSVIMRSLSECTGMLWNTLFIFFFFWLLFSLIALFVFEGSLGQRCVVYDNEDPVISNWQDYDVVEPEMFCTGYYEQNANDGTPSPLGQFCIQDERLTPEWTYLSFRNIYYAMVNVFTVISIEDWSYMMYMSQDATSTIAVITNSFARIRGESKASAFSAKENKEQLQTDEKGGQWKIITENNDDDTSWFRNMCCHLVNNHYFSIVFNLLIVAYFLAQAIYPQQFVFYDENLTLTTWDYIGIAFSILLLIEIVLRFYACNPFTNFWLQKNILFFFNCGTFERNCIDLFIAVTTCIILIPPIRQSSAYRFLTIFQVARTYRLILLFPAINRLLTSVLGDGRGLLNLTFFTFLSLFLLCPVATQLFGGDFDVVAATDEPVMRFDNFYESFLSLFQILTGENWTEILYNTMQSQANFSTVYAGLFTIFFYFIGHYIVLNLFIAIIMENFDPGDDEIRQIQIQKYTRRNRPRINQLHMDIISRMVLPLCQVKEHKPIMVSKLPPGLLYSAPREIFFNFLESDSFEEKPPVLQQKPSRWYTNATFNSLNETQNVDVGVMDDDYETNVIKEQEALENQVAQKVRTMIFFGQNSKIRKLCQWIVGSSSNPLEEKKNIYNWFIICCILFATILTTLDDPVRRLQGNPYISLTTFLYLDNAILIIFVIDIIIRIIAEGLIILPTSYLRNNWNIFDLIIVMLQIVAAFGPLMGPSRIVRLIQSFQALRIFRIVRYFESMRLVFMDLFHGIPNMVLALMLMVSIYIPFALYGVNLFGGRFLYCNDGDASGMDDCHGEFSIGEGHPIYQPRVWNNPYHYNFDTFGQALLHLLLIASGEGWIISLFSAMSIAPDLGDQPSFNWHYSSIWYCLFYIAFMLIGSIFILQLFIGVILENFKQRNGISSLTIPQRQYKDMQRRMSYLKPSRKLKEPRSFIRRMCFNLVLDKHGLYAKFLAAVVILNIGESFCYNHAKILRISSKSTFQVYLLPNTVISHIGSKSSLITGLGYQRWVHNKWYCYDAIVTLMALATVILQYSVTNQEVPIFVEKLVLIALAFRLVQRSRILSELFQNVQVSLPSILNVSVVFFMTLFAFAIIFNHFFALVKYGPNGTAHANFRSIGNSLQTLFRMTTGEDWNALLADFAVSYPNCALWGDTRGDCGQPIFAYFIFIIFHFLCSYIFVNLLTVVVINNFSYAFDKRNLSNLISKDDLKLFKLAWSEIDPKATGYIRRKDIGRFLHTLDGKLGIRFYPRELSVQALLQKSRRPWNYDTGNPPTHSQKIMAIFYHKMSIPHFNTEEVAKALAKMDQEAVAEGRRTFNFKYKVGVRITGGSAGITFQRSIESARFVFSRYRTSFNVGLWFRDNGIVTLFLIQFCGTVRLDGLITQASHEAHIKDAVAIEKAQGVFLTHIQRKRFLQWREEQGERELAKIRHHSLGITVPKPLPSSVPKWSEDKSTGVPTIVIDSKRTNQPRINQDFLHPHSPRTLAPKRDRDSVDYERGDFRLRDQTPDSITRRGSSGGSSESTESRSPRLSPTMNPNMHISETSTNVAGDLDRSEWQLLLNDAADE</sequence>
<keyword evidence="14" id="KW-0407">Ion channel</keyword>
<dbReference type="Proteomes" id="UP000654370">
    <property type="component" value="Unassembled WGS sequence"/>
</dbReference>
<dbReference type="PANTHER" id="PTHR45628">
    <property type="entry name" value="VOLTAGE-DEPENDENT CALCIUM CHANNEL TYPE A SUBUNIT ALPHA-1"/>
    <property type="match status" value="1"/>
</dbReference>
<feature type="transmembrane region" description="Helical" evidence="18">
    <location>
        <begin position="1743"/>
        <end position="1765"/>
    </location>
</feature>
<keyword evidence="3" id="KW-1003">Cell membrane</keyword>
<evidence type="ECO:0000256" key="16">
    <source>
        <dbReference type="ARBA" id="ARBA00067459"/>
    </source>
</evidence>
<dbReference type="GO" id="GO:0005891">
    <property type="term" value="C:voltage-gated calcium channel complex"/>
    <property type="evidence" value="ECO:0007669"/>
    <property type="project" value="TreeGrafter"/>
</dbReference>
<feature type="transmembrane region" description="Helical" evidence="18">
    <location>
        <begin position="918"/>
        <end position="940"/>
    </location>
</feature>
<keyword evidence="7 18" id="KW-0812">Transmembrane</keyword>
<evidence type="ECO:0000259" key="19">
    <source>
        <dbReference type="PROSITE" id="PS50222"/>
    </source>
</evidence>
<keyword evidence="9" id="KW-0851">Voltage-gated channel</keyword>
<feature type="region of interest" description="Disordered" evidence="17">
    <location>
        <begin position="2104"/>
        <end position="2217"/>
    </location>
</feature>
<dbReference type="InterPro" id="IPR027359">
    <property type="entry name" value="Volt_channel_dom_sf"/>
</dbReference>
<evidence type="ECO:0000256" key="8">
    <source>
        <dbReference type="ARBA" id="ARBA00022837"/>
    </source>
</evidence>
<evidence type="ECO:0000313" key="21">
    <source>
        <dbReference type="Proteomes" id="UP000654370"/>
    </source>
</evidence>
<feature type="transmembrane region" description="Helical" evidence="18">
    <location>
        <begin position="1416"/>
        <end position="1437"/>
    </location>
</feature>
<feature type="transmembrane region" description="Helical" evidence="18">
    <location>
        <begin position="878"/>
        <end position="898"/>
    </location>
</feature>
<feature type="transmembrane region" description="Helical" evidence="18">
    <location>
        <begin position="1287"/>
        <end position="1305"/>
    </location>
</feature>
<dbReference type="FunFam" id="1.10.287.70:FF:000093">
    <property type="entry name" value="Calcium channel subunit Cch1"/>
    <property type="match status" value="1"/>
</dbReference>
<feature type="region of interest" description="Disordered" evidence="17">
    <location>
        <begin position="144"/>
        <end position="174"/>
    </location>
</feature>
<feature type="compositionally biased region" description="Basic and acidic residues" evidence="17">
    <location>
        <begin position="2151"/>
        <end position="2171"/>
    </location>
</feature>
<keyword evidence="8" id="KW-0106">Calcium</keyword>
<feature type="region of interest" description="Disordered" evidence="17">
    <location>
        <begin position="330"/>
        <end position="383"/>
    </location>
</feature>
<gene>
    <name evidence="20" type="ORF">INT43_008827</name>
</gene>
<keyword evidence="4" id="KW-0597">Phosphoprotein</keyword>
<keyword evidence="2" id="KW-0813">Transport</keyword>
<evidence type="ECO:0000256" key="13">
    <source>
        <dbReference type="ARBA" id="ARBA00023180"/>
    </source>
</evidence>
<evidence type="ECO:0000256" key="6">
    <source>
        <dbReference type="ARBA" id="ARBA00022673"/>
    </source>
</evidence>
<dbReference type="PROSITE" id="PS50222">
    <property type="entry name" value="EF_HAND_2"/>
    <property type="match status" value="1"/>
</dbReference>
<feature type="compositionally biased region" description="Low complexity" evidence="17">
    <location>
        <begin position="155"/>
        <end position="174"/>
    </location>
</feature>
<accession>A0A8H7PVA9</accession>
<dbReference type="EMBL" id="JAEPQZ010000005">
    <property type="protein sequence ID" value="KAG2181244.1"/>
    <property type="molecule type" value="Genomic_DNA"/>
</dbReference>
<evidence type="ECO:0000256" key="4">
    <source>
        <dbReference type="ARBA" id="ARBA00022553"/>
    </source>
</evidence>
<reference evidence="20" key="1">
    <citation type="submission" date="2020-12" db="EMBL/GenBank/DDBJ databases">
        <title>Metabolic potential, ecology and presence of endohyphal bacteria is reflected in genomic diversity of Mucoromycotina.</title>
        <authorList>
            <person name="Muszewska A."/>
            <person name="Okrasinska A."/>
            <person name="Steczkiewicz K."/>
            <person name="Drgas O."/>
            <person name="Orlowska M."/>
            <person name="Perlinska-Lenart U."/>
            <person name="Aleksandrzak-Piekarczyk T."/>
            <person name="Szatraj K."/>
            <person name="Zielenkiewicz U."/>
            <person name="Pilsyk S."/>
            <person name="Malc E."/>
            <person name="Mieczkowski P."/>
            <person name="Kruszewska J.S."/>
            <person name="Biernat P."/>
            <person name="Pawlowska J."/>
        </authorList>
    </citation>
    <scope>NUCLEOTIDE SEQUENCE</scope>
    <source>
        <strain evidence="20">WA0000067209</strain>
    </source>
</reference>
<comment type="caution">
    <text evidence="20">The sequence shown here is derived from an EMBL/GenBank/DDBJ whole genome shotgun (WGS) entry which is preliminary data.</text>
</comment>
<name>A0A8H7PVA9_MORIS</name>
<feature type="transmembrane region" description="Helical" evidence="18">
    <location>
        <begin position="984"/>
        <end position="1006"/>
    </location>
</feature>
<dbReference type="Gene3D" id="1.20.120.350">
    <property type="entry name" value="Voltage-gated potassium channels. Chain C"/>
    <property type="match status" value="3"/>
</dbReference>
<evidence type="ECO:0000256" key="15">
    <source>
        <dbReference type="ARBA" id="ARBA00061395"/>
    </source>
</evidence>
<dbReference type="GO" id="GO:0008331">
    <property type="term" value="F:high voltage-gated calcium channel activity"/>
    <property type="evidence" value="ECO:0007669"/>
    <property type="project" value="TreeGrafter"/>
</dbReference>
<evidence type="ECO:0000256" key="3">
    <source>
        <dbReference type="ARBA" id="ARBA00022475"/>
    </source>
</evidence>
<keyword evidence="11" id="KW-0406">Ion transport</keyword>
<dbReference type="InterPro" id="IPR002048">
    <property type="entry name" value="EF_hand_dom"/>
</dbReference>
<evidence type="ECO:0000256" key="18">
    <source>
        <dbReference type="SAM" id="Phobius"/>
    </source>
</evidence>
<evidence type="ECO:0000256" key="2">
    <source>
        <dbReference type="ARBA" id="ARBA00022448"/>
    </source>
</evidence>
<comment type="subcellular location">
    <subcellularLocation>
        <location evidence="1">Cell membrane</location>
        <topology evidence="1">Multi-pass membrane protein</topology>
    </subcellularLocation>
</comment>
<keyword evidence="5" id="KW-0109">Calcium transport</keyword>
<feature type="compositionally biased region" description="Low complexity" evidence="17">
    <location>
        <begin position="2177"/>
        <end position="2187"/>
    </location>
</feature>
<feature type="domain" description="EF-hand" evidence="19">
    <location>
        <begin position="1872"/>
        <end position="1907"/>
    </location>
</feature>
<dbReference type="SUPFAM" id="SSF81324">
    <property type="entry name" value="Voltage-gated potassium channels"/>
    <property type="match status" value="3"/>
</dbReference>
<comment type="similarity">
    <text evidence="15">Belongs to the calcium channel alpha-1 subunit (TC 1.A.1.11) family.</text>
</comment>
<feature type="transmembrane region" description="Helical" evidence="18">
    <location>
        <begin position="1361"/>
        <end position="1380"/>
    </location>
</feature>
<dbReference type="GO" id="GO:0005509">
    <property type="term" value="F:calcium ion binding"/>
    <property type="evidence" value="ECO:0007669"/>
    <property type="project" value="InterPro"/>
</dbReference>
<dbReference type="InterPro" id="IPR005821">
    <property type="entry name" value="Ion_trans_dom"/>
</dbReference>
<feature type="region of interest" description="Disordered" evidence="17">
    <location>
        <begin position="1"/>
        <end position="82"/>
    </location>
</feature>
<organism evidence="20 21">
    <name type="scientific">Mortierella isabellina</name>
    <name type="common">Filamentous fungus</name>
    <name type="synonym">Umbelopsis isabellina</name>
    <dbReference type="NCBI Taxonomy" id="91625"/>
    <lineage>
        <taxon>Eukaryota</taxon>
        <taxon>Fungi</taxon>
        <taxon>Fungi incertae sedis</taxon>
        <taxon>Mucoromycota</taxon>
        <taxon>Mucoromycotina</taxon>
        <taxon>Umbelopsidomycetes</taxon>
        <taxon>Umbelopsidales</taxon>
        <taxon>Umbelopsidaceae</taxon>
        <taxon>Umbelopsis</taxon>
    </lineage>
</organism>
<evidence type="ECO:0000256" key="12">
    <source>
        <dbReference type="ARBA" id="ARBA00023136"/>
    </source>
</evidence>
<dbReference type="PANTHER" id="PTHR45628:SF7">
    <property type="entry name" value="VOLTAGE-DEPENDENT CALCIUM CHANNEL TYPE A SUBUNIT ALPHA-1"/>
    <property type="match status" value="1"/>
</dbReference>
<evidence type="ECO:0000256" key="11">
    <source>
        <dbReference type="ARBA" id="ARBA00023065"/>
    </source>
</evidence>
<feature type="transmembrane region" description="Helical" evidence="18">
    <location>
        <begin position="1492"/>
        <end position="1516"/>
    </location>
</feature>
<evidence type="ECO:0000256" key="5">
    <source>
        <dbReference type="ARBA" id="ARBA00022568"/>
    </source>
</evidence>
<dbReference type="Gene3D" id="1.10.238.10">
    <property type="entry name" value="EF-hand"/>
    <property type="match status" value="1"/>
</dbReference>
<evidence type="ECO:0000256" key="9">
    <source>
        <dbReference type="ARBA" id="ARBA00022882"/>
    </source>
</evidence>
<feature type="transmembrane region" description="Helical" evidence="18">
    <location>
        <begin position="464"/>
        <end position="486"/>
    </location>
</feature>
<feature type="transmembrane region" description="Helical" evidence="18">
    <location>
        <begin position="961"/>
        <end position="978"/>
    </location>
</feature>
<feature type="transmembrane region" description="Helical" evidence="18">
    <location>
        <begin position="1827"/>
        <end position="1853"/>
    </location>
</feature>
<feature type="transmembrane region" description="Helical" evidence="18">
    <location>
        <begin position="1018"/>
        <end position="1038"/>
    </location>
</feature>
<keyword evidence="12 18" id="KW-0472">Membrane</keyword>
<evidence type="ECO:0000256" key="1">
    <source>
        <dbReference type="ARBA" id="ARBA00004651"/>
    </source>
</evidence>
<feature type="compositionally biased region" description="Polar residues" evidence="17">
    <location>
        <begin position="2193"/>
        <end position="2212"/>
    </location>
</feature>
<keyword evidence="21" id="KW-1185">Reference proteome</keyword>
<evidence type="ECO:0000256" key="17">
    <source>
        <dbReference type="SAM" id="MobiDB-lite"/>
    </source>
</evidence>
<feature type="transmembrane region" description="Helical" evidence="18">
    <location>
        <begin position="692"/>
        <end position="715"/>
    </location>
</feature>
<evidence type="ECO:0000256" key="10">
    <source>
        <dbReference type="ARBA" id="ARBA00022989"/>
    </source>
</evidence>
<proteinExistence type="inferred from homology"/>
<evidence type="ECO:0000256" key="7">
    <source>
        <dbReference type="ARBA" id="ARBA00022692"/>
    </source>
</evidence>
<keyword evidence="6" id="KW-0107">Calcium channel</keyword>
<feature type="transmembrane region" description="Helical" evidence="18">
    <location>
        <begin position="1317"/>
        <end position="1340"/>
    </location>
</feature>
<feature type="transmembrane region" description="Helical" evidence="18">
    <location>
        <begin position="1094"/>
        <end position="1116"/>
    </location>
</feature>